<proteinExistence type="predicted"/>
<keyword evidence="2" id="KW-1185">Reference proteome</keyword>
<sequence length="98" mass="11747">MNIKVGVYLRKSSMETYGSDTLWGTQAFESLRRGKQKFHQYRSKWKVMLQMFFYIQDIVLLEFILEGRTSNKECVDILCRLRTSIRKKDQNFWLSSHG</sequence>
<name>A0A8X6VXK4_TRICX</name>
<dbReference type="Proteomes" id="UP000887159">
    <property type="component" value="Unassembled WGS sequence"/>
</dbReference>
<dbReference type="AlphaFoldDB" id="A0A8X6VXK4"/>
<evidence type="ECO:0000313" key="1">
    <source>
        <dbReference type="EMBL" id="GFY24191.1"/>
    </source>
</evidence>
<reference evidence="1" key="1">
    <citation type="submission" date="2020-08" db="EMBL/GenBank/DDBJ databases">
        <title>Multicomponent nature underlies the extraordinary mechanical properties of spider dragline silk.</title>
        <authorList>
            <person name="Kono N."/>
            <person name="Nakamura H."/>
            <person name="Mori M."/>
            <person name="Yoshida Y."/>
            <person name="Ohtoshi R."/>
            <person name="Malay A.D."/>
            <person name="Moran D.A.P."/>
            <person name="Tomita M."/>
            <person name="Numata K."/>
            <person name="Arakawa K."/>
        </authorList>
    </citation>
    <scope>NUCLEOTIDE SEQUENCE</scope>
</reference>
<dbReference type="EMBL" id="BMAU01021369">
    <property type="protein sequence ID" value="GFY24191.1"/>
    <property type="molecule type" value="Genomic_DNA"/>
</dbReference>
<protein>
    <submittedName>
        <fullName evidence="1">Uncharacterized protein</fullName>
    </submittedName>
</protein>
<organism evidence="1 2">
    <name type="scientific">Trichonephila clavipes</name>
    <name type="common">Golden silk orbweaver</name>
    <name type="synonym">Nephila clavipes</name>
    <dbReference type="NCBI Taxonomy" id="2585209"/>
    <lineage>
        <taxon>Eukaryota</taxon>
        <taxon>Metazoa</taxon>
        <taxon>Ecdysozoa</taxon>
        <taxon>Arthropoda</taxon>
        <taxon>Chelicerata</taxon>
        <taxon>Arachnida</taxon>
        <taxon>Araneae</taxon>
        <taxon>Araneomorphae</taxon>
        <taxon>Entelegynae</taxon>
        <taxon>Araneoidea</taxon>
        <taxon>Nephilidae</taxon>
        <taxon>Trichonephila</taxon>
    </lineage>
</organism>
<gene>
    <name evidence="1" type="ORF">TNCV_1012441</name>
</gene>
<accession>A0A8X6VXK4</accession>
<comment type="caution">
    <text evidence="1">The sequence shown here is derived from an EMBL/GenBank/DDBJ whole genome shotgun (WGS) entry which is preliminary data.</text>
</comment>
<evidence type="ECO:0000313" key="2">
    <source>
        <dbReference type="Proteomes" id="UP000887159"/>
    </source>
</evidence>